<dbReference type="SMART" id="SM00614">
    <property type="entry name" value="ZnF_BED"/>
    <property type="match status" value="1"/>
</dbReference>
<organism evidence="2 3">
    <name type="scientific">Gossypium hirsutum</name>
    <name type="common">Upland cotton</name>
    <name type="synonym">Gossypium mexicanum</name>
    <dbReference type="NCBI Taxonomy" id="3635"/>
    <lineage>
        <taxon>Eukaryota</taxon>
        <taxon>Viridiplantae</taxon>
        <taxon>Streptophyta</taxon>
        <taxon>Embryophyta</taxon>
        <taxon>Tracheophyta</taxon>
        <taxon>Spermatophyta</taxon>
        <taxon>Magnoliopsida</taxon>
        <taxon>eudicotyledons</taxon>
        <taxon>Gunneridae</taxon>
        <taxon>Pentapetalae</taxon>
        <taxon>rosids</taxon>
        <taxon>malvids</taxon>
        <taxon>Malvales</taxon>
        <taxon>Malvaceae</taxon>
        <taxon>Malvoideae</taxon>
        <taxon>Gossypium</taxon>
    </lineage>
</organism>
<protein>
    <submittedName>
        <fullName evidence="3">Zinc finger BED domain-containing protein DAYSLEEPER-like</fullName>
    </submittedName>
</protein>
<keyword evidence="2" id="KW-1185">Reference proteome</keyword>
<evidence type="ECO:0000313" key="3">
    <source>
        <dbReference type="RefSeq" id="XP_040948029.1"/>
    </source>
</evidence>
<dbReference type="Proteomes" id="UP000818029">
    <property type="component" value="Chromosome D04"/>
</dbReference>
<keyword evidence="1" id="KW-1133">Transmembrane helix</keyword>
<reference evidence="3" key="2">
    <citation type="submission" date="2025-08" db="UniProtKB">
        <authorList>
            <consortium name="RefSeq"/>
        </authorList>
    </citation>
    <scope>IDENTIFICATION</scope>
</reference>
<keyword evidence="1" id="KW-0472">Membrane</keyword>
<feature type="transmembrane region" description="Helical" evidence="1">
    <location>
        <begin position="21"/>
        <end position="40"/>
    </location>
</feature>
<reference evidence="2" key="1">
    <citation type="journal article" date="2020" name="Nat. Genet.">
        <title>Genomic diversifications of five Gossypium allopolyploid species and their impact on cotton improvement.</title>
        <authorList>
            <person name="Chen Z.J."/>
            <person name="Sreedasyam A."/>
            <person name="Ando A."/>
            <person name="Song Q."/>
            <person name="De Santiago L.M."/>
            <person name="Hulse-Kemp A.M."/>
            <person name="Ding M."/>
            <person name="Ye W."/>
            <person name="Kirkbride R.C."/>
            <person name="Jenkins J."/>
            <person name="Plott C."/>
            <person name="Lovell J."/>
            <person name="Lin Y.M."/>
            <person name="Vaughn R."/>
            <person name="Liu B."/>
            <person name="Simpson S."/>
            <person name="Scheffler B.E."/>
            <person name="Wen L."/>
            <person name="Saski C.A."/>
            <person name="Grover C.E."/>
            <person name="Hu G."/>
            <person name="Conover J.L."/>
            <person name="Carlson J.W."/>
            <person name="Shu S."/>
            <person name="Boston L.B."/>
            <person name="Williams M."/>
            <person name="Peterson D.G."/>
            <person name="McGee K."/>
            <person name="Jones D.C."/>
            <person name="Wendel J.F."/>
            <person name="Stelly D.M."/>
            <person name="Grimwood J."/>
            <person name="Schmutz J."/>
        </authorList>
    </citation>
    <scope>NUCLEOTIDE SEQUENCE [LARGE SCALE GENOMIC DNA]</scope>
    <source>
        <strain evidence="2">cv. TM-1</strain>
    </source>
</reference>
<dbReference type="InterPro" id="IPR053031">
    <property type="entry name" value="Cuticle_assoc_protein"/>
</dbReference>
<keyword evidence="1" id="KW-0812">Transmembrane</keyword>
<evidence type="ECO:0000313" key="2">
    <source>
        <dbReference type="Proteomes" id="UP000818029"/>
    </source>
</evidence>
<sequence length="206" mass="23359">MWDSSLADLFEIKKLTLRCKILFSSNFLSLILFAGIIIIWEMAGPDANAPTPSKPSTSASCTPISLDDDDSLVDSVSKDPSILPLTSRHTSLVWTKFTRKRMGDAIKAECNHYSKLLTGGRRAGTIQLKDHLKTCPKRIFQDYLAPYEFHQEDGRRDLANMISLHEYPISMVEHYGFRKSSKTLQPGFKVPTRNTTKKDIMQRYVS</sequence>
<dbReference type="GeneID" id="121216421"/>
<proteinExistence type="predicted"/>
<gene>
    <name evidence="3" type="primary">LOC121216421</name>
</gene>
<dbReference type="PANTHER" id="PTHR34396:SF25">
    <property type="entry name" value="BOUNDARY ELEMENT ASSOCIATED FACTOR"/>
    <property type="match status" value="1"/>
</dbReference>
<evidence type="ECO:0000256" key="1">
    <source>
        <dbReference type="SAM" id="Phobius"/>
    </source>
</evidence>
<dbReference type="PANTHER" id="PTHR34396">
    <property type="entry name" value="OS03G0264950 PROTEIN-RELATED"/>
    <property type="match status" value="1"/>
</dbReference>
<dbReference type="RefSeq" id="XP_040948029.1">
    <property type="nucleotide sequence ID" value="XM_041092095.1"/>
</dbReference>
<name>A0ABM2ZZH0_GOSHI</name>
<accession>A0ABM2ZZH0</accession>